<feature type="non-terminal residue" evidence="4">
    <location>
        <position position="363"/>
    </location>
</feature>
<dbReference type="PANTHER" id="PTHR11783">
    <property type="entry name" value="SULFOTRANSFERASE SULT"/>
    <property type="match status" value="1"/>
</dbReference>
<evidence type="ECO:0000259" key="3">
    <source>
        <dbReference type="Pfam" id="PF00685"/>
    </source>
</evidence>
<proteinExistence type="inferred from homology"/>
<dbReference type="Pfam" id="PF00685">
    <property type="entry name" value="Sulfotransfer_1"/>
    <property type="match status" value="1"/>
</dbReference>
<evidence type="ECO:0000256" key="1">
    <source>
        <dbReference type="ARBA" id="ARBA00005771"/>
    </source>
</evidence>
<comment type="caution">
    <text evidence="4">The sequence shown here is derived from an EMBL/GenBank/DDBJ whole genome shotgun (WGS) entry which is preliminary data.</text>
</comment>
<sequence>MGNCFHLTGPPTNTLHHHVVNNMSNMSLASGHKVIPLEGEELAHRERDFTGESMGTVRLEPGRWLFPKAYTRFADNVYNFKWRQGDVCIMTWPKCGTTWMQEIIWNMRNNPNLDNPEVNKPLFMKSPFLEFDMIMEGCMNDGSPPPEEHPFQAMCPGADRKDGIMIQMSERLADPRTIKTHLPFSLLSPNILDNAKVVYVARNPKDAVVSYHHHCRLINMHGYKGSFEDFVKYFIEDNLMYGPYWLTLKEAWEKRNHPNVYIMYFEDMKKDIIGQLKKLDAFIGTNLTEKQFENIAEWTSFAAMKAREEQSKGHLNKEVMEKDGGFLRKGVTGDWKNKLTPELESLVDDWTKKNISGLGVEFK</sequence>
<name>A0AAV2QGL6_MEGNR</name>
<dbReference type="SUPFAM" id="SSF52540">
    <property type="entry name" value="P-loop containing nucleoside triphosphate hydrolases"/>
    <property type="match status" value="1"/>
</dbReference>
<dbReference type="AlphaFoldDB" id="A0AAV2QGL6"/>
<organism evidence="4 5">
    <name type="scientific">Meganyctiphanes norvegica</name>
    <name type="common">Northern krill</name>
    <name type="synonym">Thysanopoda norvegica</name>
    <dbReference type="NCBI Taxonomy" id="48144"/>
    <lineage>
        <taxon>Eukaryota</taxon>
        <taxon>Metazoa</taxon>
        <taxon>Ecdysozoa</taxon>
        <taxon>Arthropoda</taxon>
        <taxon>Crustacea</taxon>
        <taxon>Multicrustacea</taxon>
        <taxon>Malacostraca</taxon>
        <taxon>Eumalacostraca</taxon>
        <taxon>Eucarida</taxon>
        <taxon>Euphausiacea</taxon>
        <taxon>Euphausiidae</taxon>
        <taxon>Meganyctiphanes</taxon>
    </lineage>
</organism>
<evidence type="ECO:0000256" key="2">
    <source>
        <dbReference type="ARBA" id="ARBA00022679"/>
    </source>
</evidence>
<gene>
    <name evidence="4" type="ORF">MNOR_LOCUS12507</name>
</gene>
<reference evidence="4 5" key="1">
    <citation type="submission" date="2024-05" db="EMBL/GenBank/DDBJ databases">
        <authorList>
            <person name="Wallberg A."/>
        </authorList>
    </citation>
    <scope>NUCLEOTIDE SEQUENCE [LARGE SCALE GENOMIC DNA]</scope>
</reference>
<accession>A0AAV2QGL6</accession>
<comment type="similarity">
    <text evidence="1">Belongs to the sulfotransferase 1 family.</text>
</comment>
<dbReference type="Gene3D" id="3.40.50.300">
    <property type="entry name" value="P-loop containing nucleotide triphosphate hydrolases"/>
    <property type="match status" value="1"/>
</dbReference>
<dbReference type="Proteomes" id="UP001497623">
    <property type="component" value="Unassembled WGS sequence"/>
</dbReference>
<evidence type="ECO:0000313" key="4">
    <source>
        <dbReference type="EMBL" id="CAL4084759.1"/>
    </source>
</evidence>
<dbReference type="InterPro" id="IPR027417">
    <property type="entry name" value="P-loop_NTPase"/>
</dbReference>
<keyword evidence="2" id="KW-0808">Transferase</keyword>
<dbReference type="InterPro" id="IPR000863">
    <property type="entry name" value="Sulfotransferase_dom"/>
</dbReference>
<evidence type="ECO:0000313" key="5">
    <source>
        <dbReference type="Proteomes" id="UP001497623"/>
    </source>
</evidence>
<keyword evidence="5" id="KW-1185">Reference proteome</keyword>
<dbReference type="EMBL" id="CAXKWB010006877">
    <property type="protein sequence ID" value="CAL4084759.1"/>
    <property type="molecule type" value="Genomic_DNA"/>
</dbReference>
<protein>
    <recommendedName>
        <fullName evidence="3">Sulfotransferase domain-containing protein</fullName>
    </recommendedName>
</protein>
<feature type="domain" description="Sulfotransferase" evidence="3">
    <location>
        <begin position="85"/>
        <end position="358"/>
    </location>
</feature>
<dbReference type="GO" id="GO:0008146">
    <property type="term" value="F:sulfotransferase activity"/>
    <property type="evidence" value="ECO:0007669"/>
    <property type="project" value="InterPro"/>
</dbReference>